<proteinExistence type="predicted"/>
<evidence type="ECO:0000313" key="2">
    <source>
        <dbReference type="EMBL" id="SVB54714.1"/>
    </source>
</evidence>
<accession>A0A382EX81</accession>
<evidence type="ECO:0000259" key="1">
    <source>
        <dbReference type="Pfam" id="PF13723"/>
    </source>
</evidence>
<dbReference type="SUPFAM" id="SSF53901">
    <property type="entry name" value="Thiolase-like"/>
    <property type="match status" value="1"/>
</dbReference>
<dbReference type="Pfam" id="PF13723">
    <property type="entry name" value="Ketoacyl-synt_2"/>
    <property type="match status" value="1"/>
</dbReference>
<sequence>MDGIGIEAPGLRTWQQARLVLRGENPFYFEKKSHPVATLIPENERRRAGDTIHLAVHVAGEAVNNAKVNPESLINVFSSYRGALKIVDHMCNAVTLPDHPISPTQFHNSVYNSPAAYWCIATQTRGPSTSLACAEASFPGALLSATANVFTHKQGVLLVVYDVESPKPFHKQYAIEFNCGIALVLMPSQSENTLAKLDINFQSRKTEEMDMALSPPLVKLISGSASAQPLRMLSAVASQDSR</sequence>
<gene>
    <name evidence="2" type="ORF">METZ01_LOCUS207568</name>
</gene>
<dbReference type="AlphaFoldDB" id="A0A382EX81"/>
<reference evidence="2" key="1">
    <citation type="submission" date="2018-05" db="EMBL/GenBank/DDBJ databases">
        <authorList>
            <person name="Lanie J.A."/>
            <person name="Ng W.-L."/>
            <person name="Kazmierczak K.M."/>
            <person name="Andrzejewski T.M."/>
            <person name="Davidsen T.M."/>
            <person name="Wayne K.J."/>
            <person name="Tettelin H."/>
            <person name="Glass J.I."/>
            <person name="Rusch D."/>
            <person name="Podicherti R."/>
            <person name="Tsui H.-C.T."/>
            <person name="Winkler M.E."/>
        </authorList>
    </citation>
    <scope>NUCLEOTIDE SEQUENCE</scope>
</reference>
<protein>
    <recommendedName>
        <fullName evidence="1">Beta-ketoacyl synthase-like N-terminal domain-containing protein</fullName>
    </recommendedName>
</protein>
<dbReference type="GO" id="GO:0016746">
    <property type="term" value="F:acyltransferase activity"/>
    <property type="evidence" value="ECO:0007669"/>
    <property type="project" value="InterPro"/>
</dbReference>
<organism evidence="2">
    <name type="scientific">marine metagenome</name>
    <dbReference type="NCBI Taxonomy" id="408172"/>
    <lineage>
        <taxon>unclassified sequences</taxon>
        <taxon>metagenomes</taxon>
        <taxon>ecological metagenomes</taxon>
    </lineage>
</organism>
<feature type="non-terminal residue" evidence="2">
    <location>
        <position position="242"/>
    </location>
</feature>
<dbReference type="InterPro" id="IPR016039">
    <property type="entry name" value="Thiolase-like"/>
</dbReference>
<dbReference type="Gene3D" id="3.40.47.10">
    <property type="match status" value="1"/>
</dbReference>
<dbReference type="InterPro" id="IPR014030">
    <property type="entry name" value="Ketoacyl_synth_N"/>
</dbReference>
<dbReference type="EMBL" id="UINC01046547">
    <property type="protein sequence ID" value="SVB54714.1"/>
    <property type="molecule type" value="Genomic_DNA"/>
</dbReference>
<feature type="domain" description="Beta-ketoacyl synthase-like N-terminal" evidence="1">
    <location>
        <begin position="28"/>
        <end position="204"/>
    </location>
</feature>
<name>A0A382EX81_9ZZZZ</name>